<organism evidence="6 7">
    <name type="scientific">Caenorhabditis japonica</name>
    <dbReference type="NCBI Taxonomy" id="281687"/>
    <lineage>
        <taxon>Eukaryota</taxon>
        <taxon>Metazoa</taxon>
        <taxon>Ecdysozoa</taxon>
        <taxon>Nematoda</taxon>
        <taxon>Chromadorea</taxon>
        <taxon>Rhabditida</taxon>
        <taxon>Rhabditina</taxon>
        <taxon>Rhabditomorpha</taxon>
        <taxon>Rhabditoidea</taxon>
        <taxon>Rhabditidae</taxon>
        <taxon>Peloderinae</taxon>
        <taxon>Caenorhabditis</taxon>
    </lineage>
</organism>
<name>A0A8R1EWG2_CAEJA</name>
<dbReference type="GO" id="GO:0016020">
    <property type="term" value="C:membrane"/>
    <property type="evidence" value="ECO:0007669"/>
    <property type="project" value="UniProtKB-SubCell"/>
</dbReference>
<dbReference type="AlphaFoldDB" id="A0A8R1EWG2"/>
<evidence type="ECO:0000256" key="1">
    <source>
        <dbReference type="ARBA" id="ARBA00004370"/>
    </source>
</evidence>
<reference evidence="7" key="1">
    <citation type="submission" date="2010-08" db="EMBL/GenBank/DDBJ databases">
        <authorList>
            <consortium name="Caenorhabditis japonica Sequencing Consortium"/>
            <person name="Wilson R.K."/>
        </authorList>
    </citation>
    <scope>NUCLEOTIDE SEQUENCE [LARGE SCALE GENOMIC DNA]</scope>
    <source>
        <strain evidence="7">DF5081</strain>
    </source>
</reference>
<proteinExistence type="inferred from homology"/>
<dbReference type="PANTHER" id="PTHR33966">
    <property type="entry name" value="PROTEIN ODR-4 HOMOLOG"/>
    <property type="match status" value="1"/>
</dbReference>
<dbReference type="PANTHER" id="PTHR33966:SF1">
    <property type="entry name" value="PROTEIN ODR-4 HOMOLOG"/>
    <property type="match status" value="1"/>
</dbReference>
<reference evidence="6" key="2">
    <citation type="submission" date="2022-06" db="UniProtKB">
        <authorList>
            <consortium name="EnsemblMetazoa"/>
        </authorList>
    </citation>
    <scope>IDENTIFICATION</scope>
    <source>
        <strain evidence="6">DF5081</strain>
    </source>
</reference>
<dbReference type="InterPro" id="IPR029454">
    <property type="entry name" value="ODR-4-like"/>
</dbReference>
<dbReference type="Proteomes" id="UP000005237">
    <property type="component" value="Unassembled WGS sequence"/>
</dbReference>
<sequence length="190" mass="21695">MHAKFIVRLERVISILYRTLLDGEIRDINEPLIKDVKKNKKTTIEAQLFLDPLYNRKPGAVDEISSNVHELLLDIEIRAAVPIRSTVNDAIRAIKHHLVRNLFSRVELHYESMEVVEEDKSSKLGVVVHQMPRPATTVLYSHPAILLNDFLFEADNVEDAQKNFDDMMDLQTSIGEMFSVSRSAKISVSN</sequence>
<accession>A0A8R1EWG2</accession>
<protein>
    <submittedName>
        <fullName evidence="6">Uncharacterized protein</fullName>
    </submittedName>
</protein>
<comment type="similarity">
    <text evidence="2">Belongs to the ODR-4 family.</text>
</comment>
<evidence type="ECO:0000313" key="6">
    <source>
        <dbReference type="EnsemblMetazoa" id="CJA42024b.1"/>
    </source>
</evidence>
<evidence type="ECO:0000256" key="2">
    <source>
        <dbReference type="ARBA" id="ARBA00010131"/>
    </source>
</evidence>
<comment type="subcellular location">
    <subcellularLocation>
        <location evidence="1">Membrane</location>
    </subcellularLocation>
</comment>
<evidence type="ECO:0000256" key="4">
    <source>
        <dbReference type="ARBA" id="ARBA00022989"/>
    </source>
</evidence>
<keyword evidence="4" id="KW-1133">Transmembrane helix</keyword>
<keyword evidence="7" id="KW-1185">Reference proteome</keyword>
<dbReference type="GO" id="GO:0012505">
    <property type="term" value="C:endomembrane system"/>
    <property type="evidence" value="ECO:0007669"/>
    <property type="project" value="TreeGrafter"/>
</dbReference>
<keyword evidence="5" id="KW-0472">Membrane</keyword>
<evidence type="ECO:0000256" key="3">
    <source>
        <dbReference type="ARBA" id="ARBA00022692"/>
    </source>
</evidence>
<dbReference type="Pfam" id="PF14778">
    <property type="entry name" value="ODR4-like"/>
    <property type="match status" value="1"/>
</dbReference>
<keyword evidence="3" id="KW-0812">Transmembrane</keyword>
<dbReference type="EnsemblMetazoa" id="CJA42024b.1">
    <property type="protein sequence ID" value="CJA42024b.1"/>
    <property type="gene ID" value="WBGene00217872"/>
</dbReference>
<evidence type="ECO:0000256" key="5">
    <source>
        <dbReference type="ARBA" id="ARBA00023136"/>
    </source>
</evidence>
<evidence type="ECO:0000313" key="7">
    <source>
        <dbReference type="Proteomes" id="UP000005237"/>
    </source>
</evidence>
<dbReference type="GO" id="GO:0008104">
    <property type="term" value="P:intracellular protein localization"/>
    <property type="evidence" value="ECO:0007669"/>
    <property type="project" value="TreeGrafter"/>
</dbReference>